<feature type="compositionally biased region" description="Low complexity" evidence="4">
    <location>
        <begin position="13"/>
        <end position="37"/>
    </location>
</feature>
<dbReference type="NCBIfam" id="TIGR00756">
    <property type="entry name" value="PPR"/>
    <property type="match status" value="2"/>
</dbReference>
<dbReference type="Gene3D" id="1.25.40.10">
    <property type="entry name" value="Tetratricopeptide repeat domain"/>
    <property type="match status" value="1"/>
</dbReference>
<dbReference type="Pfam" id="PF01535">
    <property type="entry name" value="PPR"/>
    <property type="match status" value="1"/>
</dbReference>
<feature type="compositionally biased region" description="Basic residues" evidence="4">
    <location>
        <begin position="1"/>
        <end position="12"/>
    </location>
</feature>
<dbReference type="SMR" id="A0A1D6K8U1"/>
<proteinExistence type="predicted"/>
<keyword evidence="1" id="KW-0677">Repeat</keyword>
<protein>
    <recommendedName>
        <fullName evidence="6">Pentatricopeptide repeat-containing protein</fullName>
    </recommendedName>
</protein>
<feature type="non-terminal residue" evidence="5">
    <location>
        <position position="237"/>
    </location>
</feature>
<evidence type="ECO:0000256" key="3">
    <source>
        <dbReference type="PROSITE-ProRule" id="PRU00708"/>
    </source>
</evidence>
<dbReference type="ExpressionAtlas" id="A0A1D6K8U1">
    <property type="expression patterns" value="baseline and differential"/>
</dbReference>
<dbReference type="EMBL" id="CM007647">
    <property type="protein sequence ID" value="ONL99940.1"/>
    <property type="molecule type" value="Genomic_DNA"/>
</dbReference>
<keyword evidence="2" id="KW-0809">Transit peptide</keyword>
<organism evidence="5">
    <name type="scientific">Zea mays</name>
    <name type="common">Maize</name>
    <dbReference type="NCBI Taxonomy" id="4577"/>
    <lineage>
        <taxon>Eukaryota</taxon>
        <taxon>Viridiplantae</taxon>
        <taxon>Streptophyta</taxon>
        <taxon>Embryophyta</taxon>
        <taxon>Tracheophyta</taxon>
        <taxon>Spermatophyta</taxon>
        <taxon>Magnoliopsida</taxon>
        <taxon>Liliopsida</taxon>
        <taxon>Poales</taxon>
        <taxon>Poaceae</taxon>
        <taxon>PACMAD clade</taxon>
        <taxon>Panicoideae</taxon>
        <taxon>Andropogonodae</taxon>
        <taxon>Andropogoneae</taxon>
        <taxon>Tripsacinae</taxon>
        <taxon>Zea</taxon>
    </lineage>
</organism>
<dbReference type="PROSITE" id="PS51375">
    <property type="entry name" value="PPR"/>
    <property type="match status" value="1"/>
</dbReference>
<feature type="region of interest" description="Disordered" evidence="4">
    <location>
        <begin position="1"/>
        <end position="41"/>
    </location>
</feature>
<reference evidence="5" key="1">
    <citation type="submission" date="2015-12" db="EMBL/GenBank/DDBJ databases">
        <title>Update maize B73 reference genome by single molecule sequencing technologies.</title>
        <authorList>
            <consortium name="Maize Genome Sequencing Project"/>
            <person name="Ware D."/>
        </authorList>
    </citation>
    <scope>NUCLEOTIDE SEQUENCE [LARGE SCALE GENOMIC DNA]</scope>
    <source>
        <tissue evidence="5">Seedling</tissue>
    </source>
</reference>
<evidence type="ECO:0008006" key="6">
    <source>
        <dbReference type="Google" id="ProtNLM"/>
    </source>
</evidence>
<dbReference type="InParanoid" id="A0A1D6K8U1"/>
<dbReference type="PANTHER" id="PTHR47934">
    <property type="entry name" value="PENTATRICOPEPTIDE REPEAT-CONTAINING PROTEIN PET309, MITOCHONDRIAL"/>
    <property type="match status" value="1"/>
</dbReference>
<evidence type="ECO:0000256" key="4">
    <source>
        <dbReference type="SAM" id="MobiDB-lite"/>
    </source>
</evidence>
<dbReference type="STRING" id="4577.A0A1D6K8U1"/>
<gene>
    <name evidence="5" type="ORF">ZEAMMB73_Zm00001d029991</name>
</gene>
<dbReference type="InterPro" id="IPR011990">
    <property type="entry name" value="TPR-like_helical_dom_sf"/>
</dbReference>
<name>A0A1D6K8U1_MAIZE</name>
<feature type="repeat" description="PPR" evidence="3">
    <location>
        <begin position="172"/>
        <end position="206"/>
    </location>
</feature>
<dbReference type="AlphaFoldDB" id="A0A1D6K8U1"/>
<evidence type="ECO:0000256" key="1">
    <source>
        <dbReference type="ARBA" id="ARBA00022737"/>
    </source>
</evidence>
<dbReference type="Pfam" id="PF12854">
    <property type="entry name" value="PPR_1"/>
    <property type="match status" value="1"/>
</dbReference>
<sequence>MLHPTTHLRRLTSKSSRSTTTTTGRHSLSYPSVSSSTSDDESPLAAELFPTAGAPTLLSVARSLAVASPAPSAAAVLNFLRRLPHDASPHVFPHLIAALARSPLPILALRLFLSPPTSAATTHHCFNSSLLRFSLPQHLLPAFFAHSLRRFSGLTPTLLSFNLLLKCICSSDKFTYSTIVSALADAGRVDDALALVHEMVVDGILAAEAFNPVLKAMLRTGEVDRALKVWETMVAAK</sequence>
<dbReference type="InterPro" id="IPR051114">
    <property type="entry name" value="Mito_RNA_Proc_CCM1"/>
</dbReference>
<dbReference type="InterPro" id="IPR002885">
    <property type="entry name" value="PPR_rpt"/>
</dbReference>
<dbReference type="PANTHER" id="PTHR47934:SF6">
    <property type="entry name" value="MITOCHONDRIAL GROUP I INTRON SPLICING FACTOR CCM1-RELATED"/>
    <property type="match status" value="1"/>
</dbReference>
<evidence type="ECO:0000313" key="5">
    <source>
        <dbReference type="EMBL" id="ONL99940.1"/>
    </source>
</evidence>
<evidence type="ECO:0000256" key="2">
    <source>
        <dbReference type="ARBA" id="ARBA00022946"/>
    </source>
</evidence>
<accession>A0A1D6K8U1</accession>